<keyword evidence="3" id="KW-1185">Reference proteome</keyword>
<organism evidence="2 3">
    <name type="scientific">Parathielavia hyrcaniae</name>
    <dbReference type="NCBI Taxonomy" id="113614"/>
    <lineage>
        <taxon>Eukaryota</taxon>
        <taxon>Fungi</taxon>
        <taxon>Dikarya</taxon>
        <taxon>Ascomycota</taxon>
        <taxon>Pezizomycotina</taxon>
        <taxon>Sordariomycetes</taxon>
        <taxon>Sordariomycetidae</taxon>
        <taxon>Sordariales</taxon>
        <taxon>Chaetomiaceae</taxon>
        <taxon>Parathielavia</taxon>
    </lineage>
</organism>
<reference evidence="2" key="2">
    <citation type="submission" date="2023-05" db="EMBL/GenBank/DDBJ databases">
        <authorList>
            <consortium name="Lawrence Berkeley National Laboratory"/>
            <person name="Steindorff A."/>
            <person name="Hensen N."/>
            <person name="Bonometti L."/>
            <person name="Westerberg I."/>
            <person name="Brannstrom I.O."/>
            <person name="Guillou S."/>
            <person name="Cros-Aarteil S."/>
            <person name="Calhoun S."/>
            <person name="Haridas S."/>
            <person name="Kuo A."/>
            <person name="Mondo S."/>
            <person name="Pangilinan J."/>
            <person name="Riley R."/>
            <person name="Labutti K."/>
            <person name="Andreopoulos B."/>
            <person name="Lipzen A."/>
            <person name="Chen C."/>
            <person name="Yanf M."/>
            <person name="Daum C."/>
            <person name="Ng V."/>
            <person name="Clum A."/>
            <person name="Ohm R."/>
            <person name="Martin F."/>
            <person name="Silar P."/>
            <person name="Natvig D."/>
            <person name="Lalanne C."/>
            <person name="Gautier V."/>
            <person name="Ament-Velasquez S.L."/>
            <person name="Kruys A."/>
            <person name="Hutchinson M.I."/>
            <person name="Powell A.J."/>
            <person name="Barry K."/>
            <person name="Miller A.N."/>
            <person name="Grigoriev I.V."/>
            <person name="Debuchy R."/>
            <person name="Gladieux P."/>
            <person name="Thoren M.H."/>
            <person name="Johannesson H."/>
        </authorList>
    </citation>
    <scope>NUCLEOTIDE SEQUENCE</scope>
    <source>
        <strain evidence="2">CBS 757.83</strain>
    </source>
</reference>
<dbReference type="Proteomes" id="UP001305647">
    <property type="component" value="Unassembled WGS sequence"/>
</dbReference>
<protein>
    <submittedName>
        <fullName evidence="2">Uncharacterized protein</fullName>
    </submittedName>
</protein>
<evidence type="ECO:0000256" key="1">
    <source>
        <dbReference type="SAM" id="MobiDB-lite"/>
    </source>
</evidence>
<feature type="region of interest" description="Disordered" evidence="1">
    <location>
        <begin position="53"/>
        <end position="72"/>
    </location>
</feature>
<feature type="region of interest" description="Disordered" evidence="1">
    <location>
        <begin position="1"/>
        <end position="21"/>
    </location>
</feature>
<dbReference type="AlphaFoldDB" id="A0AAN6T005"/>
<reference evidence="2" key="1">
    <citation type="journal article" date="2023" name="Mol. Phylogenet. Evol.">
        <title>Genome-scale phylogeny and comparative genomics of the fungal order Sordariales.</title>
        <authorList>
            <person name="Hensen N."/>
            <person name="Bonometti L."/>
            <person name="Westerberg I."/>
            <person name="Brannstrom I.O."/>
            <person name="Guillou S."/>
            <person name="Cros-Aarteil S."/>
            <person name="Calhoun S."/>
            <person name="Haridas S."/>
            <person name="Kuo A."/>
            <person name="Mondo S."/>
            <person name="Pangilinan J."/>
            <person name="Riley R."/>
            <person name="LaButti K."/>
            <person name="Andreopoulos B."/>
            <person name="Lipzen A."/>
            <person name="Chen C."/>
            <person name="Yan M."/>
            <person name="Daum C."/>
            <person name="Ng V."/>
            <person name="Clum A."/>
            <person name="Steindorff A."/>
            <person name="Ohm R.A."/>
            <person name="Martin F."/>
            <person name="Silar P."/>
            <person name="Natvig D.O."/>
            <person name="Lalanne C."/>
            <person name="Gautier V."/>
            <person name="Ament-Velasquez S.L."/>
            <person name="Kruys A."/>
            <person name="Hutchinson M.I."/>
            <person name="Powell A.J."/>
            <person name="Barry K."/>
            <person name="Miller A.N."/>
            <person name="Grigoriev I.V."/>
            <person name="Debuchy R."/>
            <person name="Gladieux P."/>
            <person name="Hiltunen Thoren M."/>
            <person name="Johannesson H."/>
        </authorList>
    </citation>
    <scope>NUCLEOTIDE SEQUENCE</scope>
    <source>
        <strain evidence="2">CBS 757.83</strain>
    </source>
</reference>
<sequence>MCTREVRGTGTPLHRGCEQQSLRQQPAHQSLLGRLTKHCCSRRSLPFSAVRATNHESGARSPSSPSTPWWHAAHAHSTPTNAHTAMAQDFSKSSPIWPAPCFVSTFHISDCGTLWRSQTRLLPDQGRRRYVLPVFLAFGPSTGRFFTCAQFPAIAFLKNLFSGLPKSTSQSQARNTKDLCHF</sequence>
<dbReference type="EMBL" id="MU863644">
    <property type="protein sequence ID" value="KAK4100075.1"/>
    <property type="molecule type" value="Genomic_DNA"/>
</dbReference>
<accession>A0AAN6T005</accession>
<evidence type="ECO:0000313" key="2">
    <source>
        <dbReference type="EMBL" id="KAK4100075.1"/>
    </source>
</evidence>
<gene>
    <name evidence="2" type="ORF">N658DRAFT_146339</name>
</gene>
<evidence type="ECO:0000313" key="3">
    <source>
        <dbReference type="Proteomes" id="UP001305647"/>
    </source>
</evidence>
<name>A0AAN6T005_9PEZI</name>
<proteinExistence type="predicted"/>
<comment type="caution">
    <text evidence="2">The sequence shown here is derived from an EMBL/GenBank/DDBJ whole genome shotgun (WGS) entry which is preliminary data.</text>
</comment>